<feature type="domain" description="NAD(P)-binding" evidence="1">
    <location>
        <begin position="2"/>
        <end position="100"/>
    </location>
</feature>
<proteinExistence type="predicted"/>
<dbReference type="SUPFAM" id="SSF51735">
    <property type="entry name" value="NAD(P)-binding Rossmann-fold domains"/>
    <property type="match status" value="1"/>
</dbReference>
<evidence type="ECO:0000259" key="1">
    <source>
        <dbReference type="Pfam" id="PF13460"/>
    </source>
</evidence>
<accession>A0ABR3F3P5</accession>
<dbReference type="EMBL" id="JBAHYK010001059">
    <property type="protein sequence ID" value="KAL0569748.1"/>
    <property type="molecule type" value="Genomic_DNA"/>
</dbReference>
<name>A0ABR3F3P5_9AGAR</name>
<feature type="non-terminal residue" evidence="2">
    <location>
        <position position="1"/>
    </location>
</feature>
<dbReference type="InterPro" id="IPR016040">
    <property type="entry name" value="NAD(P)-bd_dom"/>
</dbReference>
<evidence type="ECO:0000313" key="2">
    <source>
        <dbReference type="EMBL" id="KAL0569748.1"/>
    </source>
</evidence>
<dbReference type="Gene3D" id="3.40.50.720">
    <property type="entry name" value="NAD(P)-binding Rossmann-like Domain"/>
    <property type="match status" value="1"/>
</dbReference>
<evidence type="ECO:0000313" key="3">
    <source>
        <dbReference type="Proteomes" id="UP001465976"/>
    </source>
</evidence>
<comment type="caution">
    <text evidence="2">The sequence shown here is derived from an EMBL/GenBank/DDBJ whole genome shotgun (WGS) entry which is preliminary data.</text>
</comment>
<sequence>SKYEFRAVVRNAEKAKKLADGFGVKVIIGSHSDKELISKEAAEADVVLAMADCDDLDAAAAINAGMKKRFETTGKRPILIHTSGAGVLADGALGEYTSDVIWDDENVTQIASIPPNAIHRAPELKALSADEEGYAKTYIVCPSIVYGPARNPLVDAGVANSKTVIYKILVPVAVKRGYGVTIGKGENVYPNVHIDEGELDQLISVSHI</sequence>
<keyword evidence="3" id="KW-1185">Reference proteome</keyword>
<dbReference type="Pfam" id="PF13460">
    <property type="entry name" value="NAD_binding_10"/>
    <property type="match status" value="1"/>
</dbReference>
<dbReference type="InterPro" id="IPR036291">
    <property type="entry name" value="NAD(P)-bd_dom_sf"/>
</dbReference>
<dbReference type="InterPro" id="IPR051783">
    <property type="entry name" value="NAD(P)-dependent_oxidoreduct"/>
</dbReference>
<dbReference type="PANTHER" id="PTHR48079">
    <property type="entry name" value="PROTEIN YEEZ"/>
    <property type="match status" value="1"/>
</dbReference>
<protein>
    <recommendedName>
        <fullName evidence="1">NAD(P)-binding domain-containing protein</fullName>
    </recommendedName>
</protein>
<dbReference type="PANTHER" id="PTHR48079:SF6">
    <property type="entry name" value="NAD(P)-BINDING DOMAIN-CONTAINING PROTEIN-RELATED"/>
    <property type="match status" value="1"/>
</dbReference>
<organism evidence="2 3">
    <name type="scientific">Marasmius crinis-equi</name>
    <dbReference type="NCBI Taxonomy" id="585013"/>
    <lineage>
        <taxon>Eukaryota</taxon>
        <taxon>Fungi</taxon>
        <taxon>Dikarya</taxon>
        <taxon>Basidiomycota</taxon>
        <taxon>Agaricomycotina</taxon>
        <taxon>Agaricomycetes</taxon>
        <taxon>Agaricomycetidae</taxon>
        <taxon>Agaricales</taxon>
        <taxon>Marasmiineae</taxon>
        <taxon>Marasmiaceae</taxon>
        <taxon>Marasmius</taxon>
    </lineage>
</organism>
<reference evidence="2 3" key="1">
    <citation type="submission" date="2024-02" db="EMBL/GenBank/DDBJ databases">
        <title>A draft genome for the cacao thread blight pathogen Marasmius crinis-equi.</title>
        <authorList>
            <person name="Cohen S.P."/>
            <person name="Baruah I.K."/>
            <person name="Amoako-Attah I."/>
            <person name="Bukari Y."/>
            <person name="Meinhardt L.W."/>
            <person name="Bailey B.A."/>
        </authorList>
    </citation>
    <scope>NUCLEOTIDE SEQUENCE [LARGE SCALE GENOMIC DNA]</scope>
    <source>
        <strain evidence="2 3">GH-76</strain>
    </source>
</reference>
<dbReference type="Proteomes" id="UP001465976">
    <property type="component" value="Unassembled WGS sequence"/>
</dbReference>
<gene>
    <name evidence="2" type="ORF">V5O48_012209</name>
</gene>